<organism evidence="2 3">
    <name type="scientific">Ambispora gerdemannii</name>
    <dbReference type="NCBI Taxonomy" id="144530"/>
    <lineage>
        <taxon>Eukaryota</taxon>
        <taxon>Fungi</taxon>
        <taxon>Fungi incertae sedis</taxon>
        <taxon>Mucoromycota</taxon>
        <taxon>Glomeromycotina</taxon>
        <taxon>Glomeromycetes</taxon>
        <taxon>Archaeosporales</taxon>
        <taxon>Ambisporaceae</taxon>
        <taxon>Ambispora</taxon>
    </lineage>
</organism>
<dbReference type="SUPFAM" id="SSF56399">
    <property type="entry name" value="ADP-ribosylation"/>
    <property type="match status" value="1"/>
</dbReference>
<dbReference type="FunFam" id="3.10.20.90:FF:000160">
    <property type="entry name" value="Polyubiquitin-C"/>
    <property type="match status" value="1"/>
</dbReference>
<dbReference type="PANTHER" id="PTHR36649">
    <property type="entry name" value="UBIQUITIN-LIKE DOMAIN-CONTAINING PROTEIN"/>
    <property type="match status" value="1"/>
</dbReference>
<dbReference type="Proteomes" id="UP000789831">
    <property type="component" value="Unassembled WGS sequence"/>
</dbReference>
<dbReference type="PROSITE" id="PS00299">
    <property type="entry name" value="UBIQUITIN_1"/>
    <property type="match status" value="1"/>
</dbReference>
<name>A0A9N9FHR4_9GLOM</name>
<keyword evidence="3" id="KW-1185">Reference proteome</keyword>
<dbReference type="Pfam" id="PF00240">
    <property type="entry name" value="ubiquitin"/>
    <property type="match status" value="1"/>
</dbReference>
<dbReference type="PANTHER" id="PTHR36649:SF28">
    <property type="entry name" value="UBIQUITIN-LIKE DOMAIN-CONTAINING PROTEIN"/>
    <property type="match status" value="1"/>
</dbReference>
<dbReference type="InterPro" id="IPR019956">
    <property type="entry name" value="Ubiquitin_dom"/>
</dbReference>
<dbReference type="Gene3D" id="3.10.20.90">
    <property type="entry name" value="Phosphatidylinositol 3-kinase Catalytic Subunit, Chain A, domain 1"/>
    <property type="match status" value="1"/>
</dbReference>
<sequence>MSNSHDLDLLNAALTAVMGNHKFVSEKEFRERQSRNELIGIYQKIDLDSFHQSNLVGGPLSDETRPTTQTRQTTQIGQTTQLFIKTLTGQTIALKVGRNFTICDVKRLVQDKEGIPPDQQRLIYAGIQLEDERTLSDYKVSNLATLHLVLRLCGGECTFDYLDSSLLDPKYNYDFTNIDDNGRQYTRGGVPYQRPCGWKRIALNVTGKYDNGDDKWLGTDEDAWPVSYHGTAKHNARSISADGYLLSKGKRFAFGRGIYSTPVVNVAKLYAPEFKFEGVKYVMIFQNRVNPANLVKIDKHKFWVSKEDSDVRPYGICIKRKDY</sequence>
<dbReference type="InterPro" id="IPR000626">
    <property type="entry name" value="Ubiquitin-like_dom"/>
</dbReference>
<evidence type="ECO:0000313" key="3">
    <source>
        <dbReference type="Proteomes" id="UP000789831"/>
    </source>
</evidence>
<accession>A0A9N9FHR4</accession>
<dbReference type="Gene3D" id="3.90.175.10">
    <property type="entry name" value="Diphtheria Toxin, domain 1"/>
    <property type="match status" value="1"/>
</dbReference>
<proteinExistence type="predicted"/>
<dbReference type="EMBL" id="CAJVPL010000853">
    <property type="protein sequence ID" value="CAG8534927.1"/>
    <property type="molecule type" value="Genomic_DNA"/>
</dbReference>
<evidence type="ECO:0000313" key="2">
    <source>
        <dbReference type="EMBL" id="CAG8534927.1"/>
    </source>
</evidence>
<gene>
    <name evidence="2" type="ORF">AGERDE_LOCUS5895</name>
</gene>
<dbReference type="PROSITE" id="PS50053">
    <property type="entry name" value="UBIQUITIN_2"/>
    <property type="match status" value="1"/>
</dbReference>
<dbReference type="SUPFAM" id="SSF54236">
    <property type="entry name" value="Ubiquitin-like"/>
    <property type="match status" value="1"/>
</dbReference>
<reference evidence="2" key="1">
    <citation type="submission" date="2021-06" db="EMBL/GenBank/DDBJ databases">
        <authorList>
            <person name="Kallberg Y."/>
            <person name="Tangrot J."/>
            <person name="Rosling A."/>
        </authorList>
    </citation>
    <scope>NUCLEOTIDE SEQUENCE</scope>
    <source>
        <strain evidence="2">MT106</strain>
    </source>
</reference>
<feature type="domain" description="Ubiquitin-like" evidence="1">
    <location>
        <begin position="80"/>
        <end position="155"/>
    </location>
</feature>
<dbReference type="AlphaFoldDB" id="A0A9N9FHR4"/>
<evidence type="ECO:0000259" key="1">
    <source>
        <dbReference type="PROSITE" id="PS50053"/>
    </source>
</evidence>
<dbReference type="SMART" id="SM00213">
    <property type="entry name" value="UBQ"/>
    <property type="match status" value="1"/>
</dbReference>
<dbReference type="InterPro" id="IPR019954">
    <property type="entry name" value="Ubiquitin_CS"/>
</dbReference>
<dbReference type="PRINTS" id="PR00348">
    <property type="entry name" value="UBIQUITIN"/>
</dbReference>
<dbReference type="InterPro" id="IPR029071">
    <property type="entry name" value="Ubiquitin-like_domsf"/>
</dbReference>
<comment type="caution">
    <text evidence="2">The sequence shown here is derived from an EMBL/GenBank/DDBJ whole genome shotgun (WGS) entry which is preliminary data.</text>
</comment>
<protein>
    <submittedName>
        <fullName evidence="2">11784_t:CDS:1</fullName>
    </submittedName>
</protein>
<dbReference type="OrthoDB" id="428577at2759"/>